<comment type="similarity">
    <text evidence="2">Belongs to the peptidase U48 family.</text>
</comment>
<dbReference type="InterPro" id="IPR039731">
    <property type="entry name" value="Rce1"/>
</dbReference>
<evidence type="ECO:0000256" key="1">
    <source>
        <dbReference type="ARBA" id="ARBA00004477"/>
    </source>
</evidence>
<dbReference type="EMBL" id="CP009395">
    <property type="protein sequence ID" value="AIN99378.1"/>
    <property type="molecule type" value="Genomic_DNA"/>
</dbReference>
<evidence type="ECO:0000256" key="8">
    <source>
        <dbReference type="ARBA" id="ARBA00023136"/>
    </source>
</evidence>
<dbReference type="VEuPathDB" id="TriTrypDB:LPMP_262660"/>
<evidence type="ECO:0000256" key="4">
    <source>
        <dbReference type="ARBA" id="ARBA00022692"/>
    </source>
</evidence>
<evidence type="ECO:0000256" key="2">
    <source>
        <dbReference type="ARBA" id="ARBA00006897"/>
    </source>
</evidence>
<dbReference type="RefSeq" id="XP_010700085.1">
    <property type="nucleotide sequence ID" value="XM_010701783.1"/>
</dbReference>
<dbReference type="Proteomes" id="UP000063063">
    <property type="component" value="Chromosome 26"/>
</dbReference>
<evidence type="ECO:0000256" key="9">
    <source>
        <dbReference type="ARBA" id="ARBA00047280"/>
    </source>
</evidence>
<evidence type="ECO:0000256" key="5">
    <source>
        <dbReference type="ARBA" id="ARBA00022801"/>
    </source>
</evidence>
<proteinExistence type="inferred from homology"/>
<feature type="transmembrane region" description="Helical" evidence="11">
    <location>
        <begin position="58"/>
        <end position="79"/>
    </location>
</feature>
<dbReference type="PANTHER" id="PTHR13046">
    <property type="entry name" value="PROTEASE U48 CAAX PRENYL PROTEASE RCE1"/>
    <property type="match status" value="1"/>
</dbReference>
<keyword evidence="7 11" id="KW-1133">Transmembrane helix</keyword>
<dbReference type="GO" id="GO:0004222">
    <property type="term" value="F:metalloendopeptidase activity"/>
    <property type="evidence" value="ECO:0007669"/>
    <property type="project" value="InterPro"/>
</dbReference>
<protein>
    <recommendedName>
        <fullName evidence="10">intramembrane prenyl-peptidase Rce1</fullName>
        <ecNumber evidence="10">3.4.26.1</ecNumber>
    </recommendedName>
</protein>
<dbReference type="GO" id="GO:0005789">
    <property type="term" value="C:endoplasmic reticulum membrane"/>
    <property type="evidence" value="ECO:0007669"/>
    <property type="project" value="UniProtKB-SubCell"/>
</dbReference>
<sequence>MDLLLCAGASAAFISTFYVWPRERRFISSSINSLGGASLDPTVYVDRNSDEAIRRRTISLGFSCVVSGVYLAFGTASSFTLERQSSWLRPVIRSLFSTLLLFAGPIAEMCYLRTFEAPDRALQLWRNYVICPMGEELFYRGVLFSLLHRRSSAVRIGVSAVLFALSHIHHLVSLASDAYRRCEDNETDRKDLDGRERACWRSAGRTICGVFVFTTLFGLLGGYYYEHVCEGSIIAIAAAHALCNIIGPPELTVLRGSQFTAFEKAASATLYVAGVVGWAWTLLLH</sequence>
<dbReference type="InterPro" id="IPR003675">
    <property type="entry name" value="Rce1/LyrA-like_dom"/>
</dbReference>
<keyword evidence="5" id="KW-0378">Hydrolase</keyword>
<gene>
    <name evidence="13" type="ORF">LPMP_262660</name>
</gene>
<evidence type="ECO:0000256" key="3">
    <source>
        <dbReference type="ARBA" id="ARBA00022670"/>
    </source>
</evidence>
<name>A0A088RTP0_LEIPA</name>
<dbReference type="AlphaFoldDB" id="A0A088RTP0"/>
<dbReference type="OrthoDB" id="271604at2759"/>
<dbReference type="KEGG" id="lpan:LPMP_262660"/>
<dbReference type="GO" id="GO:0071586">
    <property type="term" value="P:CAAX-box protein processing"/>
    <property type="evidence" value="ECO:0007669"/>
    <property type="project" value="InterPro"/>
</dbReference>
<comment type="catalytic activity">
    <reaction evidence="9">
        <text>Hydrolyzes the peptide bond -P2-(S-farnesyl or geranylgeranyl)C-P1'-P2'-P3'-COOH where P1' and P2' are amino acids with aliphatic sidechains and P3' is any C-terminal residue.</text>
        <dbReference type="EC" id="3.4.26.1"/>
    </reaction>
</comment>
<reference evidence="13 14" key="1">
    <citation type="journal article" date="2015" name="Sci. Rep.">
        <title>The genome of Leishmania panamensis: insights into genomics of the L. (Viannia) subgenus.</title>
        <authorList>
            <person name="Llanes A."/>
            <person name="Restrepo C.M."/>
            <person name="Vecchio G.D."/>
            <person name="Anguizola F.J."/>
            <person name="Lleonart R."/>
        </authorList>
    </citation>
    <scope>NUCLEOTIDE SEQUENCE [LARGE SCALE GENOMIC DNA]</scope>
    <source>
        <strain evidence="13 14">MHOM/PA/94/PSC-1</strain>
    </source>
</reference>
<evidence type="ECO:0000313" key="13">
    <source>
        <dbReference type="EMBL" id="AIN99378.1"/>
    </source>
</evidence>
<feature type="domain" description="CAAX prenyl protease 2/Lysostaphin resistance protein A-like" evidence="12">
    <location>
        <begin position="121"/>
        <end position="246"/>
    </location>
</feature>
<dbReference type="eggNOG" id="KOG4130">
    <property type="taxonomic scope" value="Eukaryota"/>
</dbReference>
<keyword evidence="8 11" id="KW-0472">Membrane</keyword>
<dbReference type="VEuPathDB" id="TriTrypDB:LPAL13_260031500"/>
<keyword evidence="4 11" id="KW-0812">Transmembrane</keyword>
<evidence type="ECO:0000313" key="14">
    <source>
        <dbReference type="Proteomes" id="UP000063063"/>
    </source>
</evidence>
<organism evidence="13 14">
    <name type="scientific">Leishmania panamensis</name>
    <dbReference type="NCBI Taxonomy" id="5679"/>
    <lineage>
        <taxon>Eukaryota</taxon>
        <taxon>Discoba</taxon>
        <taxon>Euglenozoa</taxon>
        <taxon>Kinetoplastea</taxon>
        <taxon>Metakinetoplastina</taxon>
        <taxon>Trypanosomatida</taxon>
        <taxon>Trypanosomatidae</taxon>
        <taxon>Leishmaniinae</taxon>
        <taxon>Leishmania</taxon>
        <taxon>Leishmania guyanensis species complex</taxon>
    </lineage>
</organism>
<keyword evidence="14" id="KW-1185">Reference proteome</keyword>
<keyword evidence="6" id="KW-0256">Endoplasmic reticulum</keyword>
<accession>A0A088RTP0</accession>
<dbReference type="Pfam" id="PF02517">
    <property type="entry name" value="Rce1-like"/>
    <property type="match status" value="1"/>
</dbReference>
<evidence type="ECO:0000256" key="11">
    <source>
        <dbReference type="SAM" id="Phobius"/>
    </source>
</evidence>
<comment type="subcellular location">
    <subcellularLocation>
        <location evidence="1">Endoplasmic reticulum membrane</location>
        <topology evidence="1">Multi-pass membrane protein</topology>
    </subcellularLocation>
</comment>
<feature type="transmembrane region" description="Helical" evidence="11">
    <location>
        <begin position="207"/>
        <end position="225"/>
    </location>
</feature>
<evidence type="ECO:0000256" key="6">
    <source>
        <dbReference type="ARBA" id="ARBA00022824"/>
    </source>
</evidence>
<dbReference type="GeneID" id="22576169"/>
<keyword evidence="3 13" id="KW-0645">Protease</keyword>
<dbReference type="PANTHER" id="PTHR13046:SF0">
    <property type="entry name" value="CAAX PRENYL PROTEASE 2"/>
    <property type="match status" value="1"/>
</dbReference>
<evidence type="ECO:0000256" key="7">
    <source>
        <dbReference type="ARBA" id="ARBA00022989"/>
    </source>
</evidence>
<feature type="transmembrane region" description="Helical" evidence="11">
    <location>
        <begin position="265"/>
        <end position="283"/>
    </location>
</feature>
<evidence type="ECO:0000259" key="12">
    <source>
        <dbReference type="Pfam" id="PF02517"/>
    </source>
</evidence>
<feature type="transmembrane region" description="Helical" evidence="11">
    <location>
        <begin position="91"/>
        <end position="114"/>
    </location>
</feature>
<dbReference type="EC" id="3.4.26.1" evidence="10"/>
<evidence type="ECO:0000256" key="10">
    <source>
        <dbReference type="ARBA" id="ARBA00049729"/>
    </source>
</evidence>